<dbReference type="SUPFAM" id="SSF144292">
    <property type="entry name" value="occludin/ELL-like"/>
    <property type="match status" value="1"/>
</dbReference>
<dbReference type="SUPFAM" id="SSF46785">
    <property type="entry name" value="Winged helix' DNA-binding domain"/>
    <property type="match status" value="1"/>
</dbReference>
<sequence length="298" mass="34415">MEEVATQYKENKYTLAKRTYSEVQLDWPYYAEGERQLVRSHPLSSLKSFLFPSPQHLFMETSFVYLSMWRIATDGRSASNSPEESSPHYSNNLPNSGSPYGVNNAQKRGSSADIQAAKKMRVSPPTVGERQQQNGVSLKKPVVKMLGQHQPPIITPNNNSVTHSHLMNGLKVPSPSSSPDIDTLNYLSKYSVICGDSQRQEYKNDFNTEYFEYQKLYQEINKVSQKFLDWDNQMKNLNKGSPAYEKLERKIVNEYHQTKKDTKFIQTKNRFEFLHRKLGHIKKLVVDYDQKQMASLKS</sequence>
<evidence type="ECO:0000256" key="6">
    <source>
        <dbReference type="PROSITE-ProRule" id="PRU01324"/>
    </source>
</evidence>
<name>A0A812CQP9_ACAPH</name>
<feature type="compositionally biased region" description="Polar residues" evidence="7">
    <location>
        <begin position="76"/>
        <end position="113"/>
    </location>
</feature>
<evidence type="ECO:0000256" key="5">
    <source>
        <dbReference type="ARBA" id="ARBA00023242"/>
    </source>
</evidence>
<evidence type="ECO:0000256" key="4">
    <source>
        <dbReference type="ARBA" id="ARBA00023163"/>
    </source>
</evidence>
<protein>
    <submittedName>
        <fullName evidence="9">ELL</fullName>
    </submittedName>
</protein>
<comment type="caution">
    <text evidence="9">The sequence shown here is derived from an EMBL/GenBank/DDBJ whole genome shotgun (WGS) entry which is preliminary data.</text>
</comment>
<dbReference type="InterPro" id="IPR036390">
    <property type="entry name" value="WH_DNA-bd_sf"/>
</dbReference>
<keyword evidence="4" id="KW-0804">Transcription</keyword>
<dbReference type="Pfam" id="PF07303">
    <property type="entry name" value="Occludin_ELL"/>
    <property type="match status" value="1"/>
</dbReference>
<dbReference type="Pfam" id="PF10390">
    <property type="entry name" value="ELL"/>
    <property type="match status" value="1"/>
</dbReference>
<dbReference type="EMBL" id="CAHIKZ030001879">
    <property type="protein sequence ID" value="CAE1276365.1"/>
    <property type="molecule type" value="Genomic_DNA"/>
</dbReference>
<dbReference type="GO" id="GO:0000987">
    <property type="term" value="F:cis-regulatory region sequence-specific DNA binding"/>
    <property type="evidence" value="ECO:0007669"/>
    <property type="project" value="TreeGrafter"/>
</dbReference>
<dbReference type="GO" id="GO:0032968">
    <property type="term" value="P:positive regulation of transcription elongation by RNA polymerase II"/>
    <property type="evidence" value="ECO:0007669"/>
    <property type="project" value="TreeGrafter"/>
</dbReference>
<gene>
    <name evidence="9" type="ORF">SPHA_39978</name>
</gene>
<dbReference type="GO" id="GO:0042795">
    <property type="term" value="P:snRNA transcription by RNA polymerase II"/>
    <property type="evidence" value="ECO:0007669"/>
    <property type="project" value="TreeGrafter"/>
</dbReference>
<evidence type="ECO:0000313" key="10">
    <source>
        <dbReference type="Proteomes" id="UP000597762"/>
    </source>
</evidence>
<evidence type="ECO:0000313" key="9">
    <source>
        <dbReference type="EMBL" id="CAE1276365.1"/>
    </source>
</evidence>
<organism evidence="9 10">
    <name type="scientific">Acanthosepion pharaonis</name>
    <name type="common">Pharaoh cuttlefish</name>
    <name type="synonym">Sepia pharaonis</name>
    <dbReference type="NCBI Taxonomy" id="158019"/>
    <lineage>
        <taxon>Eukaryota</taxon>
        <taxon>Metazoa</taxon>
        <taxon>Spiralia</taxon>
        <taxon>Lophotrochozoa</taxon>
        <taxon>Mollusca</taxon>
        <taxon>Cephalopoda</taxon>
        <taxon>Coleoidea</taxon>
        <taxon>Decapodiformes</taxon>
        <taxon>Sepiida</taxon>
        <taxon>Sepiina</taxon>
        <taxon>Sepiidae</taxon>
        <taxon>Acanthosepion</taxon>
    </lineage>
</organism>
<keyword evidence="3" id="KW-0805">Transcription regulation</keyword>
<feature type="region of interest" description="Disordered" evidence="7">
    <location>
        <begin position="75"/>
        <end position="113"/>
    </location>
</feature>
<feature type="domain" description="OCEL" evidence="8">
    <location>
        <begin position="184"/>
        <end position="293"/>
    </location>
</feature>
<dbReference type="OrthoDB" id="6284217at2759"/>
<dbReference type="InterPro" id="IPR019464">
    <property type="entry name" value="ELL_N"/>
</dbReference>
<keyword evidence="5" id="KW-0539">Nucleus</keyword>
<dbReference type="PANTHER" id="PTHR23288:SF17">
    <property type="entry name" value="RNA POLYMERASE II ELONGATION FACTOR ELL"/>
    <property type="match status" value="1"/>
</dbReference>
<dbReference type="Proteomes" id="UP000597762">
    <property type="component" value="Unassembled WGS sequence"/>
</dbReference>
<dbReference type="InterPro" id="IPR010844">
    <property type="entry name" value="Occludin_ELL"/>
</dbReference>
<proteinExistence type="inferred from homology"/>
<evidence type="ECO:0000256" key="2">
    <source>
        <dbReference type="ARBA" id="ARBA00009171"/>
    </source>
</evidence>
<dbReference type="PROSITE" id="PS51980">
    <property type="entry name" value="OCEL"/>
    <property type="match status" value="1"/>
</dbReference>
<dbReference type="Gene3D" id="1.10.10.2670">
    <property type="entry name" value="E3 ubiquitin-protein ligase"/>
    <property type="match status" value="1"/>
</dbReference>
<dbReference type="GO" id="GO:0006368">
    <property type="term" value="P:transcription elongation by RNA polymerase II"/>
    <property type="evidence" value="ECO:0007669"/>
    <property type="project" value="InterPro"/>
</dbReference>
<dbReference type="AlphaFoldDB" id="A0A812CQP9"/>
<dbReference type="GO" id="GO:0008023">
    <property type="term" value="C:transcription elongation factor complex"/>
    <property type="evidence" value="ECO:0007669"/>
    <property type="project" value="InterPro"/>
</dbReference>
<evidence type="ECO:0000259" key="8">
    <source>
        <dbReference type="PROSITE" id="PS51980"/>
    </source>
</evidence>
<accession>A0A812CQP9</accession>
<evidence type="ECO:0000256" key="3">
    <source>
        <dbReference type="ARBA" id="ARBA00023015"/>
    </source>
</evidence>
<dbReference type="InterPro" id="IPR042065">
    <property type="entry name" value="E3_ELL-like"/>
</dbReference>
<reference evidence="9" key="1">
    <citation type="submission" date="2021-01" db="EMBL/GenBank/DDBJ databases">
        <authorList>
            <person name="Li R."/>
            <person name="Bekaert M."/>
        </authorList>
    </citation>
    <scope>NUCLEOTIDE SEQUENCE</scope>
    <source>
        <strain evidence="9">Farmed</strain>
    </source>
</reference>
<keyword evidence="10" id="KW-1185">Reference proteome</keyword>
<dbReference type="Gene3D" id="6.10.140.340">
    <property type="match status" value="1"/>
</dbReference>
<evidence type="ECO:0000256" key="1">
    <source>
        <dbReference type="ARBA" id="ARBA00004123"/>
    </source>
</evidence>
<dbReference type="PANTHER" id="PTHR23288">
    <property type="entry name" value="OCCLUDIN AND RNA POLYMERASE II ELONGATION FACTOR ELL"/>
    <property type="match status" value="1"/>
</dbReference>
<evidence type="ECO:0000256" key="7">
    <source>
        <dbReference type="SAM" id="MobiDB-lite"/>
    </source>
</evidence>
<comment type="subcellular location">
    <subcellularLocation>
        <location evidence="1">Nucleus</location>
    </subcellularLocation>
</comment>
<comment type="similarity">
    <text evidence="2 6">Belongs to the ELL/occludin family.</text>
</comment>
<dbReference type="InterPro" id="IPR031176">
    <property type="entry name" value="ELL/occludin"/>
</dbReference>